<organism evidence="1 2">
    <name type="scientific">Peribacillus cavernae</name>
    <dbReference type="NCBI Taxonomy" id="1674310"/>
    <lineage>
        <taxon>Bacteria</taxon>
        <taxon>Bacillati</taxon>
        <taxon>Bacillota</taxon>
        <taxon>Bacilli</taxon>
        <taxon>Bacillales</taxon>
        <taxon>Bacillaceae</taxon>
        <taxon>Peribacillus</taxon>
    </lineage>
</organism>
<evidence type="ECO:0000313" key="2">
    <source>
        <dbReference type="Proteomes" id="UP000267430"/>
    </source>
</evidence>
<dbReference type="EMBL" id="RYZZ01000044">
    <property type="protein sequence ID" value="RUQ25122.1"/>
    <property type="molecule type" value="Genomic_DNA"/>
</dbReference>
<dbReference type="Proteomes" id="UP000267430">
    <property type="component" value="Unassembled WGS sequence"/>
</dbReference>
<dbReference type="OrthoDB" id="2437079at2"/>
<keyword evidence="2" id="KW-1185">Reference proteome</keyword>
<sequence>MIFKKRKKNEEDNKQWYSLVVMTQEEVDEDKYSELSERIDAHVNNIGFTCNLIRKNTDLEQLISIDRHIETASDPCYFLIPINNDDVEREIKLMEKQHKWKKFFGYLRPVDYFEAMEHANLNWDTIIYSTDNPEGIIQYLNDHSM</sequence>
<evidence type="ECO:0000313" key="1">
    <source>
        <dbReference type="EMBL" id="RUQ25122.1"/>
    </source>
</evidence>
<reference evidence="1 2" key="1">
    <citation type="submission" date="2018-12" db="EMBL/GenBank/DDBJ databases">
        <title>Bacillus chawlae sp. nov., Bacillus glennii sp. nov., and Bacillus saganii sp. nov. Isolated from the Vehicle Assembly Building at Kennedy Space Center where the Viking Spacecraft were Assembled.</title>
        <authorList>
            <person name="Seuylemezian A."/>
            <person name="Vaishampayan P."/>
        </authorList>
    </citation>
    <scope>NUCLEOTIDE SEQUENCE [LARGE SCALE GENOMIC DNA]</scope>
    <source>
        <strain evidence="1 2">L5</strain>
    </source>
</reference>
<proteinExistence type="predicted"/>
<accession>A0A433HA86</accession>
<dbReference type="AlphaFoldDB" id="A0A433HA86"/>
<gene>
    <name evidence="1" type="ORF">ELQ35_20875</name>
</gene>
<comment type="caution">
    <text evidence="1">The sequence shown here is derived from an EMBL/GenBank/DDBJ whole genome shotgun (WGS) entry which is preliminary data.</text>
</comment>
<dbReference type="RefSeq" id="WP_126867109.1">
    <property type="nucleotide sequence ID" value="NZ_JAUSTX010000033.1"/>
</dbReference>
<name>A0A433HA86_9BACI</name>
<protein>
    <submittedName>
        <fullName evidence="1">Uncharacterized protein</fullName>
    </submittedName>
</protein>